<keyword evidence="1" id="KW-0238">DNA-binding</keyword>
<dbReference type="Proteomes" id="UP001519288">
    <property type="component" value="Unassembled WGS sequence"/>
</dbReference>
<dbReference type="SMART" id="SM00530">
    <property type="entry name" value="HTH_XRE"/>
    <property type="match status" value="1"/>
</dbReference>
<keyword evidence="4" id="KW-1185">Reference proteome</keyword>
<dbReference type="PANTHER" id="PTHR46558:SF4">
    <property type="entry name" value="DNA-BIDING PHAGE PROTEIN"/>
    <property type="match status" value="1"/>
</dbReference>
<feature type="domain" description="HTH cro/C1-type" evidence="2">
    <location>
        <begin position="8"/>
        <end position="62"/>
    </location>
</feature>
<accession>A0ABS4JLI3</accession>
<dbReference type="PROSITE" id="PS50943">
    <property type="entry name" value="HTH_CROC1"/>
    <property type="match status" value="1"/>
</dbReference>
<dbReference type="PANTHER" id="PTHR46558">
    <property type="entry name" value="TRACRIPTIONAL REGULATORY PROTEIN-RELATED-RELATED"/>
    <property type="match status" value="1"/>
</dbReference>
<evidence type="ECO:0000259" key="2">
    <source>
        <dbReference type="PROSITE" id="PS50943"/>
    </source>
</evidence>
<gene>
    <name evidence="3" type="ORF">J2Z69_003661</name>
</gene>
<sequence length="119" mass="13613">MSLAGDRIRKQRETRGMTQLDLAQRIGINNSVLSRIEAGKRPVEDSEMVLFCNLFQVTSDYLLGLTDDTLPLASQEDSLSFFGGPDKYTPDEIEEMEAALARYRKTKQRLQEQLQKRET</sequence>
<dbReference type="Pfam" id="PF01381">
    <property type="entry name" value="HTH_3"/>
    <property type="match status" value="1"/>
</dbReference>
<proteinExistence type="predicted"/>
<protein>
    <submittedName>
        <fullName evidence="3">Transcriptional regulator with XRE-family HTH domain</fullName>
    </submittedName>
</protein>
<evidence type="ECO:0000256" key="1">
    <source>
        <dbReference type="ARBA" id="ARBA00023125"/>
    </source>
</evidence>
<dbReference type="SUPFAM" id="SSF47413">
    <property type="entry name" value="lambda repressor-like DNA-binding domains"/>
    <property type="match status" value="1"/>
</dbReference>
<dbReference type="Gene3D" id="1.10.260.40">
    <property type="entry name" value="lambda repressor-like DNA-binding domains"/>
    <property type="match status" value="1"/>
</dbReference>
<dbReference type="RefSeq" id="WP_209865878.1">
    <property type="nucleotide sequence ID" value="NZ_JAGGLD010000009.1"/>
</dbReference>
<dbReference type="InterPro" id="IPR001387">
    <property type="entry name" value="Cro/C1-type_HTH"/>
</dbReference>
<comment type="caution">
    <text evidence="3">The sequence shown here is derived from an EMBL/GenBank/DDBJ whole genome shotgun (WGS) entry which is preliminary data.</text>
</comment>
<reference evidence="3 4" key="1">
    <citation type="submission" date="2021-03" db="EMBL/GenBank/DDBJ databases">
        <title>Genomic Encyclopedia of Type Strains, Phase IV (KMG-IV): sequencing the most valuable type-strain genomes for metagenomic binning, comparative biology and taxonomic classification.</title>
        <authorList>
            <person name="Goeker M."/>
        </authorList>
    </citation>
    <scope>NUCLEOTIDE SEQUENCE [LARGE SCALE GENOMIC DNA]</scope>
    <source>
        <strain evidence="3 4">DSM 26806</strain>
    </source>
</reference>
<name>A0ABS4JLI3_9BACL</name>
<organism evidence="3 4">
    <name type="scientific">Paenibacillus shirakamiensis</name>
    <dbReference type="NCBI Taxonomy" id="1265935"/>
    <lineage>
        <taxon>Bacteria</taxon>
        <taxon>Bacillati</taxon>
        <taxon>Bacillota</taxon>
        <taxon>Bacilli</taxon>
        <taxon>Bacillales</taxon>
        <taxon>Paenibacillaceae</taxon>
        <taxon>Paenibacillus</taxon>
    </lineage>
</organism>
<dbReference type="CDD" id="cd00093">
    <property type="entry name" value="HTH_XRE"/>
    <property type="match status" value="1"/>
</dbReference>
<evidence type="ECO:0000313" key="3">
    <source>
        <dbReference type="EMBL" id="MBP2002575.1"/>
    </source>
</evidence>
<dbReference type="EMBL" id="JAGGLD010000009">
    <property type="protein sequence ID" value="MBP2002575.1"/>
    <property type="molecule type" value="Genomic_DNA"/>
</dbReference>
<evidence type="ECO:0000313" key="4">
    <source>
        <dbReference type="Proteomes" id="UP001519288"/>
    </source>
</evidence>
<dbReference type="InterPro" id="IPR010982">
    <property type="entry name" value="Lambda_DNA-bd_dom_sf"/>
</dbReference>